<dbReference type="Proteomes" id="UP000596035">
    <property type="component" value="Chromosome"/>
</dbReference>
<gene>
    <name evidence="2" type="ORF">ADH66_04210</name>
    <name evidence="3" type="ORF">I5Q82_14275</name>
</gene>
<name>A0A1Z2XNA3_9FIRM</name>
<feature type="signal peptide" evidence="1">
    <location>
        <begin position="1"/>
        <end position="23"/>
    </location>
</feature>
<evidence type="ECO:0000313" key="3">
    <source>
        <dbReference type="EMBL" id="QQR29211.1"/>
    </source>
</evidence>
<protein>
    <submittedName>
        <fullName evidence="3">Uncharacterized protein</fullName>
    </submittedName>
</protein>
<evidence type="ECO:0000256" key="1">
    <source>
        <dbReference type="SAM" id="SignalP"/>
    </source>
</evidence>
<dbReference type="EMBL" id="CP021422">
    <property type="protein sequence ID" value="ASB39922.1"/>
    <property type="molecule type" value="Genomic_DNA"/>
</dbReference>
<organism evidence="3 5">
    <name type="scientific">Acutalibacter muris</name>
    <dbReference type="NCBI Taxonomy" id="1796620"/>
    <lineage>
        <taxon>Bacteria</taxon>
        <taxon>Bacillati</taxon>
        <taxon>Bacillota</taxon>
        <taxon>Clostridia</taxon>
        <taxon>Eubacteriales</taxon>
        <taxon>Acutalibacteraceae</taxon>
        <taxon>Acutalibacter</taxon>
    </lineage>
</organism>
<evidence type="ECO:0000313" key="4">
    <source>
        <dbReference type="Proteomes" id="UP000196710"/>
    </source>
</evidence>
<sequence>MKRYIIALAAALMVCLLGMTASAQTADEATTDASEIIADALREPMKNGVLSSAEAEQIAKEALVSAGWTVVEDISAQSAENDIDPEVLELAYMDIDKADSELKEKILDARKTVIYSYSWVNDVDVPGAISYSADPDTREVSFDPLFSELFPGWDVPRNQCDLSDVPVYTEESESNDLDSFTSLMDDLVNGMGLARANSNPVIHSEYK</sequence>
<dbReference type="RefSeq" id="WP_066535323.1">
    <property type="nucleotide sequence ID" value="NZ_CP021422.1"/>
</dbReference>
<dbReference type="KEGG" id="amur:ADH66_04210"/>
<reference evidence="2" key="1">
    <citation type="journal article" date="2017" name="Genome Announc.">
        <title>High-Quality Whole-Genome Sequences of the Oligo-Mouse-Microbiota Bacterial Community.</title>
        <authorList>
            <person name="Garzetti D."/>
            <person name="Brugiroux S."/>
            <person name="Bunk B."/>
            <person name="Pukall R."/>
            <person name="McCoy K.D."/>
            <person name="Macpherson A.J."/>
            <person name="Stecher B."/>
        </authorList>
    </citation>
    <scope>NUCLEOTIDE SEQUENCE</scope>
    <source>
        <strain evidence="2">KB18</strain>
    </source>
</reference>
<dbReference type="Proteomes" id="UP000196710">
    <property type="component" value="Chromosome"/>
</dbReference>
<reference evidence="3 5" key="3">
    <citation type="submission" date="2020-11" db="EMBL/GenBank/DDBJ databases">
        <title>Closed and high quality bacterial genomes of the OMM12 community.</title>
        <authorList>
            <person name="Marbouty M."/>
            <person name="Lamy-Besnier Q."/>
            <person name="Debarbieux L."/>
            <person name="Koszul R."/>
        </authorList>
    </citation>
    <scope>NUCLEOTIDE SEQUENCE [LARGE SCALE GENOMIC DNA]</scope>
    <source>
        <strain evidence="3 5">KB18</strain>
    </source>
</reference>
<reference evidence="4" key="2">
    <citation type="submission" date="2017-05" db="EMBL/GenBank/DDBJ databases">
        <title>Improved OligoMM genomes.</title>
        <authorList>
            <person name="Garzetti D."/>
        </authorList>
    </citation>
    <scope>NUCLEOTIDE SEQUENCE [LARGE SCALE GENOMIC DNA]</scope>
    <source>
        <strain evidence="4">KB18</strain>
    </source>
</reference>
<accession>A0A1Z2XNA3</accession>
<evidence type="ECO:0000313" key="2">
    <source>
        <dbReference type="EMBL" id="ASB39922.1"/>
    </source>
</evidence>
<keyword evidence="1" id="KW-0732">Signal</keyword>
<evidence type="ECO:0000313" key="5">
    <source>
        <dbReference type="Proteomes" id="UP000596035"/>
    </source>
</evidence>
<dbReference type="EMBL" id="CP065321">
    <property type="protein sequence ID" value="QQR29211.1"/>
    <property type="molecule type" value="Genomic_DNA"/>
</dbReference>
<dbReference type="AlphaFoldDB" id="A0A1Z2XNA3"/>
<keyword evidence="4" id="KW-1185">Reference proteome</keyword>
<feature type="chain" id="PRO_5044568650" evidence="1">
    <location>
        <begin position="24"/>
        <end position="207"/>
    </location>
</feature>
<proteinExistence type="predicted"/>